<dbReference type="AlphaFoldDB" id="A0AAN9E481"/>
<dbReference type="Proteomes" id="UP001372338">
    <property type="component" value="Unassembled WGS sequence"/>
</dbReference>
<evidence type="ECO:0000256" key="1">
    <source>
        <dbReference type="ARBA" id="ARBA00010982"/>
    </source>
</evidence>
<evidence type="ECO:0000313" key="6">
    <source>
        <dbReference type="Proteomes" id="UP001372338"/>
    </source>
</evidence>
<comment type="similarity">
    <text evidence="1">Belongs to the thiolase-like superfamily. Thiolase family.</text>
</comment>
<dbReference type="InterPro" id="IPR020616">
    <property type="entry name" value="Thiolase_N"/>
</dbReference>
<sequence length="166" mass="18627">MTKFNSHSCYLHLHLHHQCRDQTPNLATFTFVTQLLRVLKLKIWKQSSFICGVHHYEIAYLIHEKHAGEVAIVNEKIQGIHFEELSIQLGINDVVAAGGMESMSNVPKKGSHLGHDSLVDGMLKDRLWDLYKDVGMGVCVELCADNHAIPTDVVDEDEGLGKVMLI</sequence>
<proteinExistence type="inferred from homology"/>
<evidence type="ECO:0000259" key="4">
    <source>
        <dbReference type="Pfam" id="PF00108"/>
    </source>
</evidence>
<feature type="domain" description="Thiolase N-terminal" evidence="4">
    <location>
        <begin position="79"/>
        <end position="155"/>
    </location>
</feature>
<dbReference type="PANTHER" id="PTHR18919:SF161">
    <property type="entry name" value="ACETYL-COA ACETYLTRANSFERASE 2"/>
    <property type="match status" value="1"/>
</dbReference>
<gene>
    <name evidence="5" type="ORF">RIF29_40998</name>
</gene>
<protein>
    <recommendedName>
        <fullName evidence="4">Thiolase N-terminal domain-containing protein</fullName>
    </recommendedName>
</protein>
<dbReference type="Pfam" id="PF00108">
    <property type="entry name" value="Thiolase_N"/>
    <property type="match status" value="1"/>
</dbReference>
<dbReference type="Gene3D" id="3.40.47.10">
    <property type="match status" value="1"/>
</dbReference>
<evidence type="ECO:0000256" key="2">
    <source>
        <dbReference type="ARBA" id="ARBA00022679"/>
    </source>
</evidence>
<comment type="caution">
    <text evidence="5">The sequence shown here is derived from an EMBL/GenBank/DDBJ whole genome shotgun (WGS) entry which is preliminary data.</text>
</comment>
<keyword evidence="6" id="KW-1185">Reference proteome</keyword>
<dbReference type="EMBL" id="JAYWIO010000008">
    <property type="protein sequence ID" value="KAK7246139.1"/>
    <property type="molecule type" value="Genomic_DNA"/>
</dbReference>
<organism evidence="5 6">
    <name type="scientific">Crotalaria pallida</name>
    <name type="common">Smooth rattlebox</name>
    <name type="synonym">Crotalaria striata</name>
    <dbReference type="NCBI Taxonomy" id="3830"/>
    <lineage>
        <taxon>Eukaryota</taxon>
        <taxon>Viridiplantae</taxon>
        <taxon>Streptophyta</taxon>
        <taxon>Embryophyta</taxon>
        <taxon>Tracheophyta</taxon>
        <taxon>Spermatophyta</taxon>
        <taxon>Magnoliopsida</taxon>
        <taxon>eudicotyledons</taxon>
        <taxon>Gunneridae</taxon>
        <taxon>Pentapetalae</taxon>
        <taxon>rosids</taxon>
        <taxon>fabids</taxon>
        <taxon>Fabales</taxon>
        <taxon>Fabaceae</taxon>
        <taxon>Papilionoideae</taxon>
        <taxon>50 kb inversion clade</taxon>
        <taxon>genistoids sensu lato</taxon>
        <taxon>core genistoids</taxon>
        <taxon>Crotalarieae</taxon>
        <taxon>Crotalaria</taxon>
    </lineage>
</organism>
<dbReference type="GO" id="GO:0005739">
    <property type="term" value="C:mitochondrion"/>
    <property type="evidence" value="ECO:0007669"/>
    <property type="project" value="TreeGrafter"/>
</dbReference>
<accession>A0AAN9E481</accession>
<dbReference type="InterPro" id="IPR016039">
    <property type="entry name" value="Thiolase-like"/>
</dbReference>
<name>A0AAN9E481_CROPI</name>
<dbReference type="PANTHER" id="PTHR18919">
    <property type="entry name" value="ACETYL-COA C-ACYLTRANSFERASE"/>
    <property type="match status" value="1"/>
</dbReference>
<keyword evidence="2" id="KW-0808">Transferase</keyword>
<dbReference type="SUPFAM" id="SSF53901">
    <property type="entry name" value="Thiolase-like"/>
    <property type="match status" value="1"/>
</dbReference>
<evidence type="ECO:0000313" key="5">
    <source>
        <dbReference type="EMBL" id="KAK7246139.1"/>
    </source>
</evidence>
<keyword evidence="3" id="KW-0012">Acyltransferase</keyword>
<dbReference type="GO" id="GO:0006635">
    <property type="term" value="P:fatty acid beta-oxidation"/>
    <property type="evidence" value="ECO:0007669"/>
    <property type="project" value="TreeGrafter"/>
</dbReference>
<dbReference type="GO" id="GO:0003985">
    <property type="term" value="F:acetyl-CoA C-acetyltransferase activity"/>
    <property type="evidence" value="ECO:0007669"/>
    <property type="project" value="TreeGrafter"/>
</dbReference>
<evidence type="ECO:0000256" key="3">
    <source>
        <dbReference type="ARBA" id="ARBA00023315"/>
    </source>
</evidence>
<reference evidence="5 6" key="1">
    <citation type="submission" date="2024-01" db="EMBL/GenBank/DDBJ databases">
        <title>The genomes of 5 underutilized Papilionoideae crops provide insights into root nodulation and disease resistanc.</title>
        <authorList>
            <person name="Yuan L."/>
        </authorList>
    </citation>
    <scope>NUCLEOTIDE SEQUENCE [LARGE SCALE GENOMIC DNA]</scope>
    <source>
        <strain evidence="5">ZHUSHIDOU_FW_LH</strain>
        <tissue evidence="5">Leaf</tissue>
    </source>
</reference>